<dbReference type="EC" id="2.7.13.3" evidence="2"/>
<dbReference type="Pfam" id="PF01584">
    <property type="entry name" value="CheW"/>
    <property type="match status" value="1"/>
</dbReference>
<dbReference type="Gene3D" id="3.30.565.10">
    <property type="entry name" value="Histidine kinase-like ATPase, C-terminal domain"/>
    <property type="match status" value="1"/>
</dbReference>
<feature type="domain" description="CheW-like" evidence="14">
    <location>
        <begin position="600"/>
        <end position="735"/>
    </location>
</feature>
<evidence type="ECO:0000256" key="10">
    <source>
        <dbReference type="ARBA" id="ARBA00023012"/>
    </source>
</evidence>
<dbReference type="PROSITE" id="PS50894">
    <property type="entry name" value="HPT"/>
    <property type="match status" value="1"/>
</dbReference>
<evidence type="ECO:0000256" key="9">
    <source>
        <dbReference type="ARBA" id="ARBA00022840"/>
    </source>
</evidence>
<gene>
    <name evidence="16" type="primary">cheA1</name>
    <name evidence="16" type="ordered locus">HRM2_34400</name>
</gene>
<evidence type="ECO:0000256" key="5">
    <source>
        <dbReference type="ARBA" id="ARBA00022553"/>
    </source>
</evidence>
<dbReference type="SMART" id="SM00387">
    <property type="entry name" value="HATPase_c"/>
    <property type="match status" value="1"/>
</dbReference>
<evidence type="ECO:0000256" key="8">
    <source>
        <dbReference type="ARBA" id="ARBA00022777"/>
    </source>
</evidence>
<evidence type="ECO:0000256" key="4">
    <source>
        <dbReference type="ARBA" id="ARBA00022500"/>
    </source>
</evidence>
<dbReference type="InterPro" id="IPR005467">
    <property type="entry name" value="His_kinase_dom"/>
</dbReference>
<dbReference type="eggNOG" id="COG2198">
    <property type="taxonomic scope" value="Bacteria"/>
</dbReference>
<dbReference type="RefSeq" id="WP_015905268.1">
    <property type="nucleotide sequence ID" value="NC_012108.1"/>
</dbReference>
<dbReference type="InterPro" id="IPR037257">
    <property type="entry name" value="T2SS_E_N_sf"/>
</dbReference>
<evidence type="ECO:0000256" key="11">
    <source>
        <dbReference type="ARBA" id="ARBA00035100"/>
    </source>
</evidence>
<dbReference type="GO" id="GO:0000155">
    <property type="term" value="F:phosphorelay sensor kinase activity"/>
    <property type="evidence" value="ECO:0007669"/>
    <property type="project" value="InterPro"/>
</dbReference>
<dbReference type="SUPFAM" id="SSF47384">
    <property type="entry name" value="Homodimeric domain of signal transducing histidine kinase"/>
    <property type="match status" value="1"/>
</dbReference>
<evidence type="ECO:0000256" key="2">
    <source>
        <dbReference type="ARBA" id="ARBA00012438"/>
    </source>
</evidence>
<dbReference type="Gene3D" id="1.20.120.160">
    <property type="entry name" value="HPT domain"/>
    <property type="match status" value="1"/>
</dbReference>
<reference evidence="16 17" key="1">
    <citation type="journal article" date="2009" name="Environ. Microbiol.">
        <title>Genome sequence of Desulfobacterium autotrophicum HRM2, a marine sulfate reducer oxidizing organic carbon completely to carbon dioxide.</title>
        <authorList>
            <person name="Strittmatter A.W."/>
            <person name="Liesegang H."/>
            <person name="Rabus R."/>
            <person name="Decker I."/>
            <person name="Amann J."/>
            <person name="Andres S."/>
            <person name="Henne A."/>
            <person name="Fricke W.F."/>
            <person name="Martinez-Arias R."/>
            <person name="Bartels D."/>
            <person name="Goesmann A."/>
            <person name="Krause L."/>
            <person name="Puehler A."/>
            <person name="Klenk H.P."/>
            <person name="Richter M."/>
            <person name="Schuler M."/>
            <person name="Gloeckner F.O."/>
            <person name="Meyerdierks A."/>
            <person name="Gottschalk G."/>
            <person name="Amann R."/>
        </authorList>
    </citation>
    <scope>NUCLEOTIDE SEQUENCE [LARGE SCALE GENOMIC DNA]</scope>
    <source>
        <strain evidence="17">ATCC 43914 / DSM 3382 / HRM2</strain>
    </source>
</reference>
<evidence type="ECO:0000259" key="13">
    <source>
        <dbReference type="PROSITE" id="PS50109"/>
    </source>
</evidence>
<comment type="function">
    <text evidence="11">Involved in the transmission of sensory signals from the chemoreceptors to the flagellar motors. CheA is autophosphorylated; it can transfer its phosphate group to either CheB or CheY.</text>
</comment>
<keyword evidence="10" id="KW-0902">Two-component regulatory system</keyword>
<dbReference type="STRING" id="177437.HRM2_34400"/>
<dbReference type="eggNOG" id="COG0643">
    <property type="taxonomic scope" value="Bacteria"/>
</dbReference>
<evidence type="ECO:0000256" key="1">
    <source>
        <dbReference type="ARBA" id="ARBA00000085"/>
    </source>
</evidence>
<dbReference type="CDD" id="cd00731">
    <property type="entry name" value="CheA_reg"/>
    <property type="match status" value="1"/>
</dbReference>
<dbReference type="Proteomes" id="UP000000442">
    <property type="component" value="Chromosome"/>
</dbReference>
<dbReference type="SMART" id="SM00260">
    <property type="entry name" value="CheW"/>
    <property type="match status" value="1"/>
</dbReference>
<feature type="domain" description="Histidine kinase" evidence="13">
    <location>
        <begin position="391"/>
        <end position="598"/>
    </location>
</feature>
<dbReference type="GO" id="GO:0005737">
    <property type="term" value="C:cytoplasm"/>
    <property type="evidence" value="ECO:0007669"/>
    <property type="project" value="InterPro"/>
</dbReference>
<evidence type="ECO:0000256" key="12">
    <source>
        <dbReference type="PROSITE-ProRule" id="PRU00110"/>
    </source>
</evidence>
<dbReference type="Pfam" id="PF01627">
    <property type="entry name" value="Hpt"/>
    <property type="match status" value="1"/>
</dbReference>
<evidence type="ECO:0000313" key="16">
    <source>
        <dbReference type="EMBL" id="ACN16515.1"/>
    </source>
</evidence>
<dbReference type="InterPro" id="IPR004358">
    <property type="entry name" value="Sig_transdc_His_kin-like_C"/>
</dbReference>
<organism evidence="16 17">
    <name type="scientific">Desulforapulum autotrophicum (strain ATCC 43914 / DSM 3382 / VKM B-1955 / HRM2)</name>
    <name type="common">Desulfobacterium autotrophicum</name>
    <dbReference type="NCBI Taxonomy" id="177437"/>
    <lineage>
        <taxon>Bacteria</taxon>
        <taxon>Pseudomonadati</taxon>
        <taxon>Thermodesulfobacteriota</taxon>
        <taxon>Desulfobacteria</taxon>
        <taxon>Desulfobacterales</taxon>
        <taxon>Desulfobacteraceae</taxon>
        <taxon>Desulforapulum</taxon>
    </lineage>
</organism>
<dbReference type="SUPFAM" id="SSF50341">
    <property type="entry name" value="CheW-like"/>
    <property type="match status" value="1"/>
</dbReference>
<dbReference type="AlphaFoldDB" id="C0QMJ8"/>
<keyword evidence="4" id="KW-0145">Chemotaxis</keyword>
<dbReference type="SUPFAM" id="SSF47226">
    <property type="entry name" value="Histidine-containing phosphotransfer domain, HPT domain"/>
    <property type="match status" value="1"/>
</dbReference>
<dbReference type="KEGG" id="dat:HRM2_34400"/>
<comment type="catalytic activity">
    <reaction evidence="1">
        <text>ATP + protein L-histidine = ADP + protein N-phospho-L-histidine.</text>
        <dbReference type="EC" id="2.7.13.3"/>
    </reaction>
</comment>
<dbReference type="InterPro" id="IPR036890">
    <property type="entry name" value="HATPase_C_sf"/>
</dbReference>
<dbReference type="Pfam" id="PF02518">
    <property type="entry name" value="HATPase_c"/>
    <property type="match status" value="1"/>
</dbReference>
<dbReference type="SUPFAM" id="SSF55874">
    <property type="entry name" value="ATPase domain of HSP90 chaperone/DNA topoisomerase II/histidine kinase"/>
    <property type="match status" value="1"/>
</dbReference>
<evidence type="ECO:0000256" key="7">
    <source>
        <dbReference type="ARBA" id="ARBA00022741"/>
    </source>
</evidence>
<evidence type="ECO:0000259" key="14">
    <source>
        <dbReference type="PROSITE" id="PS50851"/>
    </source>
</evidence>
<dbReference type="PROSITE" id="PS50109">
    <property type="entry name" value="HIS_KIN"/>
    <property type="match status" value="1"/>
</dbReference>
<name>C0QMJ8_DESAH</name>
<dbReference type="Gene3D" id="1.10.287.560">
    <property type="entry name" value="Histidine kinase CheA-like, homodimeric domain"/>
    <property type="match status" value="1"/>
</dbReference>
<dbReference type="InterPro" id="IPR002545">
    <property type="entry name" value="CheW-lke_dom"/>
</dbReference>
<keyword evidence="9" id="KW-0067">ATP-binding</keyword>
<feature type="domain" description="HPt" evidence="15">
    <location>
        <begin position="151"/>
        <end position="255"/>
    </location>
</feature>
<dbReference type="PRINTS" id="PR00344">
    <property type="entry name" value="BCTRLSENSOR"/>
</dbReference>
<dbReference type="InterPro" id="IPR036097">
    <property type="entry name" value="HisK_dim/P_sf"/>
</dbReference>
<dbReference type="Pfam" id="PF02895">
    <property type="entry name" value="H-kinase_dim"/>
    <property type="match status" value="1"/>
</dbReference>
<accession>C0QMJ8</accession>
<keyword evidence="8" id="KW-0418">Kinase</keyword>
<dbReference type="SMART" id="SM01231">
    <property type="entry name" value="H-kinase_dim"/>
    <property type="match status" value="1"/>
</dbReference>
<evidence type="ECO:0000313" key="17">
    <source>
        <dbReference type="Proteomes" id="UP000000442"/>
    </source>
</evidence>
<dbReference type="EMBL" id="CP001087">
    <property type="protein sequence ID" value="ACN16515.1"/>
    <property type="molecule type" value="Genomic_DNA"/>
</dbReference>
<keyword evidence="17" id="KW-1185">Reference proteome</keyword>
<sequence length="736" mass="81357">MPEKITPENPTAAILDSFEQLEKKLGEFSQMIGRFCPGEISDLGIMLNSLDEIIDLSKEIEPHTFHQISIACKGYVEKMTLENLDNTGPIEEGLVLLKSILNHLKRGEPFTFDYSDILDLLEDNSTGEQKTKGIELEEAPAIKIQPGPEKISDDDMEILMDFVSEALENLDTIEVNLIDLEQDPSNMEIINDIFRPFHTIKGVSGFLSLTKINKLAHATENLLDSARSGEFLINARATDVILESVDTLKTLIARINQGTDKGFMQPDDDIDVNDLRDKLQTLQVSLTKGNKEPLGSILVKKRMVDQNALDQALDTQKNQPGKKIGEILVEGKKVQANQVASALIEQNQPRKKVDAQVKVSTQKLDDLVDYAGELVIAQSMLKQKTINDPSLSQNVSQLGQIVTNMQNIAMSMRMIPIKATFMKMIRLVRDLAKKSGKEVNLNMAGEDTEIDRNVVDALYEPMVHMIRNSCDHGIESASDRLEKGKPSQGEIILRAYHRGGHILIEIEDDGKGLDKKTILEKAKETGLITGNEQLTDAQVYDLILQPGFSTAKTITDVSGRGVGMDVVKSGIEKFRGQLNIASEKGRGTKFTISLPLTLAIIDGMLVRVDEEKYVIPTIAIQKAFKPGKEDYFTIKGKGEMVKDRGSLIPMIRLNEIYDSSKHKKSVQDGLVVVVESKDEKRALFIDELLGKDEYVIKSLGSNLEEVNGISGGAILADGRVGLILDIHGIFSIVSKG</sequence>
<dbReference type="InterPro" id="IPR051315">
    <property type="entry name" value="Bact_Chemotaxis_CheA"/>
</dbReference>
<dbReference type="InterPro" id="IPR003594">
    <property type="entry name" value="HATPase_dom"/>
</dbReference>
<dbReference type="PANTHER" id="PTHR43395">
    <property type="entry name" value="SENSOR HISTIDINE KINASE CHEA"/>
    <property type="match status" value="1"/>
</dbReference>
<dbReference type="CDD" id="cd16916">
    <property type="entry name" value="HATPase_CheA-like"/>
    <property type="match status" value="1"/>
</dbReference>
<dbReference type="InterPro" id="IPR004105">
    <property type="entry name" value="CheA-like_dim"/>
</dbReference>
<keyword evidence="7" id="KW-0547">Nucleotide-binding</keyword>
<keyword evidence="5 12" id="KW-0597">Phosphoprotein</keyword>
<proteinExistence type="predicted"/>
<evidence type="ECO:0000256" key="6">
    <source>
        <dbReference type="ARBA" id="ARBA00022679"/>
    </source>
</evidence>
<evidence type="ECO:0000256" key="3">
    <source>
        <dbReference type="ARBA" id="ARBA00021495"/>
    </source>
</evidence>
<dbReference type="Gene3D" id="2.30.30.40">
    <property type="entry name" value="SH3 Domains"/>
    <property type="match status" value="1"/>
</dbReference>
<dbReference type="HOGENOM" id="CLU_000650_3_7_7"/>
<dbReference type="SUPFAM" id="SSF160246">
    <property type="entry name" value="EspE N-terminal domain-like"/>
    <property type="match status" value="1"/>
</dbReference>
<protein>
    <recommendedName>
        <fullName evidence="3">Chemotaxis protein CheA</fullName>
        <ecNumber evidence="2">2.7.13.3</ecNumber>
    </recommendedName>
</protein>
<keyword evidence="6 16" id="KW-0808">Transferase</keyword>
<dbReference type="InterPro" id="IPR037006">
    <property type="entry name" value="CheA-like_homodim_sf"/>
</dbReference>
<dbReference type="SMART" id="SM00073">
    <property type="entry name" value="HPT"/>
    <property type="match status" value="1"/>
</dbReference>
<dbReference type="PANTHER" id="PTHR43395:SF10">
    <property type="entry name" value="CHEMOTAXIS PROTEIN CHEA"/>
    <property type="match status" value="1"/>
</dbReference>
<evidence type="ECO:0000259" key="15">
    <source>
        <dbReference type="PROSITE" id="PS50894"/>
    </source>
</evidence>
<dbReference type="InterPro" id="IPR036641">
    <property type="entry name" value="HPT_dom_sf"/>
</dbReference>
<dbReference type="CDD" id="cd00088">
    <property type="entry name" value="HPT"/>
    <property type="match status" value="1"/>
</dbReference>
<dbReference type="InterPro" id="IPR036061">
    <property type="entry name" value="CheW-like_dom_sf"/>
</dbReference>
<dbReference type="InterPro" id="IPR008207">
    <property type="entry name" value="Sig_transdc_His_kin_Hpt_dom"/>
</dbReference>
<dbReference type="FunFam" id="3.30.565.10:FF:000016">
    <property type="entry name" value="Chemotaxis protein CheA, putative"/>
    <property type="match status" value="1"/>
</dbReference>
<dbReference type="GO" id="GO:0006935">
    <property type="term" value="P:chemotaxis"/>
    <property type="evidence" value="ECO:0007669"/>
    <property type="project" value="InterPro"/>
</dbReference>
<feature type="modified residue" description="Phosphohistidine" evidence="12">
    <location>
        <position position="198"/>
    </location>
</feature>
<dbReference type="PROSITE" id="PS50851">
    <property type="entry name" value="CHEW"/>
    <property type="match status" value="1"/>
</dbReference>